<protein>
    <recommendedName>
        <fullName evidence="6">DUF350 domain-containing protein</fullName>
    </recommendedName>
</protein>
<sequence length="133" mass="13705">MLELILDLCNLVGGFLLAIGLLALLPRAGDDLGRFAARLAPFGWIVGIAALVCGGYFLIVHLVSGPHVFHFEIVGLAVGVLLLWDRLRAGALARRLGAGGELPASGSQGAGLVLAIFGIIAMIVGLQGLLTPD</sequence>
<evidence type="ECO:0008006" key="6">
    <source>
        <dbReference type="Google" id="ProtNLM"/>
    </source>
</evidence>
<keyword evidence="1" id="KW-1133">Transmembrane helix</keyword>
<dbReference type="Proteomes" id="UP000281192">
    <property type="component" value="Chromosome"/>
</dbReference>
<dbReference type="EMBL" id="CP026100">
    <property type="protein sequence ID" value="AYV49252.1"/>
    <property type="molecule type" value="Genomic_DNA"/>
</dbReference>
<evidence type="ECO:0000313" key="5">
    <source>
        <dbReference type="Proteomes" id="UP000281192"/>
    </source>
</evidence>
<reference evidence="3 4" key="1">
    <citation type="submission" date="2017-12" db="EMBL/GenBank/DDBJ databases">
        <title>The genome sequence of Caulobacter flavus CGMCC1 15093.</title>
        <authorList>
            <person name="Gao J."/>
            <person name="Mao X."/>
            <person name="Sun J."/>
        </authorList>
    </citation>
    <scope>NUCLEOTIDE SEQUENCE [LARGE SCALE GENOMIC DNA]</scope>
    <source>
        <strain evidence="3 4">CGMCC1 15093</strain>
    </source>
</reference>
<evidence type="ECO:0000313" key="2">
    <source>
        <dbReference type="EMBL" id="AYV49252.1"/>
    </source>
</evidence>
<feature type="transmembrane region" description="Helical" evidence="1">
    <location>
        <begin position="12"/>
        <end position="29"/>
    </location>
</feature>
<feature type="transmembrane region" description="Helical" evidence="1">
    <location>
        <begin position="41"/>
        <end position="63"/>
    </location>
</feature>
<evidence type="ECO:0000256" key="1">
    <source>
        <dbReference type="SAM" id="Phobius"/>
    </source>
</evidence>
<dbReference type="AlphaFoldDB" id="A0A2N5CTB1"/>
<name>A0A2N5CTB1_9CAUL</name>
<dbReference type="RefSeq" id="WP_101713436.1">
    <property type="nucleotide sequence ID" value="NZ_CP026100.1"/>
</dbReference>
<dbReference type="Proteomes" id="UP000234483">
    <property type="component" value="Unassembled WGS sequence"/>
</dbReference>
<feature type="transmembrane region" description="Helical" evidence="1">
    <location>
        <begin position="69"/>
        <end position="87"/>
    </location>
</feature>
<feature type="transmembrane region" description="Helical" evidence="1">
    <location>
        <begin position="108"/>
        <end position="130"/>
    </location>
</feature>
<organism evidence="3 4">
    <name type="scientific">Caulobacter flavus</name>
    <dbReference type="NCBI Taxonomy" id="1679497"/>
    <lineage>
        <taxon>Bacteria</taxon>
        <taxon>Pseudomonadati</taxon>
        <taxon>Pseudomonadota</taxon>
        <taxon>Alphaproteobacteria</taxon>
        <taxon>Caulobacterales</taxon>
        <taxon>Caulobacteraceae</taxon>
        <taxon>Caulobacter</taxon>
    </lineage>
</organism>
<dbReference type="OrthoDB" id="3379428at2"/>
<dbReference type="KEGG" id="cfh:C1707_25055"/>
<dbReference type="EMBL" id="PJRQ01000024">
    <property type="protein sequence ID" value="PLR14898.1"/>
    <property type="molecule type" value="Genomic_DNA"/>
</dbReference>
<keyword evidence="1" id="KW-0812">Transmembrane</keyword>
<accession>A0A2N5CTB1</accession>
<evidence type="ECO:0000313" key="4">
    <source>
        <dbReference type="Proteomes" id="UP000234483"/>
    </source>
</evidence>
<keyword evidence="1" id="KW-0472">Membrane</keyword>
<reference evidence="2 5" key="2">
    <citation type="submission" date="2018-01" db="EMBL/GenBank/DDBJ databases">
        <title>Complete genome sequence of Caulobacter flavus RHGG3.</title>
        <authorList>
            <person name="Yang E."/>
        </authorList>
    </citation>
    <scope>NUCLEOTIDE SEQUENCE [LARGE SCALE GENOMIC DNA]</scope>
    <source>
        <strain evidence="2 5">RHGG3</strain>
    </source>
</reference>
<gene>
    <name evidence="2" type="ORF">C1707_25055</name>
    <name evidence="3" type="ORF">CFHF_13110</name>
</gene>
<keyword evidence="5" id="KW-1185">Reference proteome</keyword>
<evidence type="ECO:0000313" key="3">
    <source>
        <dbReference type="EMBL" id="PLR14898.1"/>
    </source>
</evidence>
<proteinExistence type="predicted"/>